<dbReference type="PANTHER" id="PTHR16128">
    <property type="entry name" value="FAD/NAD(P)-BINDING OXIDOREDUCTASE FAMILY PROTEIN"/>
    <property type="match status" value="1"/>
</dbReference>
<reference evidence="3" key="1">
    <citation type="submission" date="2016-06" db="EMBL/GenBank/DDBJ databases">
        <authorList>
            <person name="Varghese N."/>
            <person name="Submissions Spin"/>
        </authorList>
    </citation>
    <scope>NUCLEOTIDE SEQUENCE [LARGE SCALE GENOMIC DNA]</scope>
    <source>
        <strain evidence="3">DSM 43817</strain>
    </source>
</reference>
<keyword evidence="3" id="KW-1185">Reference proteome</keyword>
<sequence length="362" mass="38467">MVRSAGTPRRTVVTGTCVGTRRSVSRTPGAPGRSVVRTAYHHAMAGERARVIVVGAGIAGVACARELVAAGVPVEIRERARVTGGRMASKRFDGRPADIGAAYFTVSDPDFARVVEGWRAAGLAREWTDTFVAYGPDGRHTVPGPMRWAAPRGLRSLVTELASGLPVVVDRLVLGVEPGPTVDGTPADAVVLAMPGPQAALLLDPALTDATRAVQDQQWTSSLAAVLRFPRRRWPDFAGAFVNNHPVLTVVCDDGDRRGDGEPVLVAHTTADFAGRYLLQPTTAAPAVEQAVRDLLALPERADHVHVHRWTYAKPAAGGAGAYHLDDDGVGLAGDAFGEPRVQTAWRSGRDLGRELARKLTR</sequence>
<name>A0A1C6SP70_9ACTN</name>
<dbReference type="Gene3D" id="3.90.660.10">
    <property type="match status" value="1"/>
</dbReference>
<dbReference type="Pfam" id="PF13450">
    <property type="entry name" value="NAD_binding_8"/>
    <property type="match status" value="1"/>
</dbReference>
<dbReference type="Proteomes" id="UP000198959">
    <property type="component" value="Unassembled WGS sequence"/>
</dbReference>
<protein>
    <recommendedName>
        <fullName evidence="1">Amine oxidase domain-containing protein</fullName>
    </recommendedName>
</protein>
<accession>A0A1C6SP70</accession>
<organism evidence="2 3">
    <name type="scientific">Micromonospora pallida</name>
    <dbReference type="NCBI Taxonomy" id="145854"/>
    <lineage>
        <taxon>Bacteria</taxon>
        <taxon>Bacillati</taxon>
        <taxon>Actinomycetota</taxon>
        <taxon>Actinomycetes</taxon>
        <taxon>Micromonosporales</taxon>
        <taxon>Micromonosporaceae</taxon>
        <taxon>Micromonospora</taxon>
    </lineage>
</organism>
<dbReference type="Pfam" id="PF01593">
    <property type="entry name" value="Amino_oxidase"/>
    <property type="match status" value="1"/>
</dbReference>
<dbReference type="InterPro" id="IPR036188">
    <property type="entry name" value="FAD/NAD-bd_sf"/>
</dbReference>
<feature type="domain" description="Amine oxidase" evidence="1">
    <location>
        <begin position="143"/>
        <end position="321"/>
    </location>
</feature>
<evidence type="ECO:0000259" key="1">
    <source>
        <dbReference type="Pfam" id="PF01593"/>
    </source>
</evidence>
<dbReference type="AlphaFoldDB" id="A0A1C6SP70"/>
<dbReference type="EMBL" id="FMHW01000002">
    <property type="protein sequence ID" value="SCL31248.1"/>
    <property type="molecule type" value="Genomic_DNA"/>
</dbReference>
<dbReference type="InterPro" id="IPR002937">
    <property type="entry name" value="Amino_oxidase"/>
</dbReference>
<dbReference type="STRING" id="145854.GA0074692_3077"/>
<dbReference type="GO" id="GO:0016491">
    <property type="term" value="F:oxidoreductase activity"/>
    <property type="evidence" value="ECO:0007669"/>
    <property type="project" value="InterPro"/>
</dbReference>
<dbReference type="SUPFAM" id="SSF51905">
    <property type="entry name" value="FAD/NAD(P)-binding domain"/>
    <property type="match status" value="1"/>
</dbReference>
<evidence type="ECO:0000313" key="2">
    <source>
        <dbReference type="EMBL" id="SCL31248.1"/>
    </source>
</evidence>
<proteinExistence type="predicted"/>
<evidence type="ECO:0000313" key="3">
    <source>
        <dbReference type="Proteomes" id="UP000198959"/>
    </source>
</evidence>
<dbReference type="PANTHER" id="PTHR16128:SF5">
    <property type="entry name" value="FAD_NAD(P)-BINDING OXIDOREDUCTASE FAMILY PROTEIN"/>
    <property type="match status" value="1"/>
</dbReference>
<gene>
    <name evidence="2" type="ORF">GA0074692_3077</name>
</gene>
<dbReference type="Gene3D" id="3.50.50.60">
    <property type="entry name" value="FAD/NAD(P)-binding domain"/>
    <property type="match status" value="1"/>
</dbReference>